<keyword evidence="4" id="KW-1185">Reference proteome</keyword>
<gene>
    <name evidence="3" type="ORF">SPPG_05555</name>
</gene>
<dbReference type="STRING" id="645134.A0A0L0HDW7"/>
<evidence type="ECO:0000313" key="4">
    <source>
        <dbReference type="Proteomes" id="UP000053201"/>
    </source>
</evidence>
<feature type="compositionally biased region" description="Gly residues" evidence="1">
    <location>
        <begin position="74"/>
        <end position="100"/>
    </location>
</feature>
<dbReference type="Proteomes" id="UP000053201">
    <property type="component" value="Unassembled WGS sequence"/>
</dbReference>
<evidence type="ECO:0000256" key="1">
    <source>
        <dbReference type="SAM" id="MobiDB-lite"/>
    </source>
</evidence>
<dbReference type="Pfam" id="PF02205">
    <property type="entry name" value="WH2"/>
    <property type="match status" value="1"/>
</dbReference>
<accession>A0A0L0HDW7</accession>
<dbReference type="VEuPathDB" id="FungiDB:SPPG_05555"/>
<dbReference type="AlphaFoldDB" id="A0A0L0HDW7"/>
<dbReference type="OrthoDB" id="2150702at2759"/>
<proteinExistence type="predicted"/>
<feature type="region of interest" description="Disordered" evidence="1">
    <location>
        <begin position="1"/>
        <end position="407"/>
    </location>
</feature>
<feature type="compositionally biased region" description="Low complexity" evidence="1">
    <location>
        <begin position="131"/>
        <end position="144"/>
    </location>
</feature>
<evidence type="ECO:0000259" key="2">
    <source>
        <dbReference type="PROSITE" id="PS51082"/>
    </source>
</evidence>
<feature type="domain" description="WH2" evidence="2">
    <location>
        <begin position="24"/>
        <end position="41"/>
    </location>
</feature>
<organism evidence="3 4">
    <name type="scientific">Spizellomyces punctatus (strain DAOM BR117)</name>
    <dbReference type="NCBI Taxonomy" id="645134"/>
    <lineage>
        <taxon>Eukaryota</taxon>
        <taxon>Fungi</taxon>
        <taxon>Fungi incertae sedis</taxon>
        <taxon>Chytridiomycota</taxon>
        <taxon>Chytridiomycota incertae sedis</taxon>
        <taxon>Chytridiomycetes</taxon>
        <taxon>Spizellomycetales</taxon>
        <taxon>Spizellomycetaceae</taxon>
        <taxon>Spizellomyces</taxon>
    </lineage>
</organism>
<feature type="compositionally biased region" description="Pro residues" evidence="1">
    <location>
        <begin position="145"/>
        <end position="206"/>
    </location>
</feature>
<dbReference type="EMBL" id="KQ257458">
    <property type="protein sequence ID" value="KNC99302.1"/>
    <property type="molecule type" value="Genomic_DNA"/>
</dbReference>
<dbReference type="InterPro" id="IPR003124">
    <property type="entry name" value="WH2_dom"/>
</dbReference>
<dbReference type="OMA" id="NAFGHSQ"/>
<evidence type="ECO:0000313" key="3">
    <source>
        <dbReference type="EMBL" id="KNC99302.1"/>
    </source>
</evidence>
<protein>
    <recommendedName>
        <fullName evidence="2">WH2 domain-containing protein</fullName>
    </recommendedName>
</protein>
<dbReference type="GeneID" id="27688919"/>
<dbReference type="eggNOG" id="KOG4462">
    <property type="taxonomic scope" value="Eukaryota"/>
</dbReference>
<dbReference type="InParanoid" id="A0A0L0HDW7"/>
<feature type="compositionally biased region" description="Pro residues" evidence="1">
    <location>
        <begin position="236"/>
        <end position="257"/>
    </location>
</feature>
<feature type="compositionally biased region" description="Pro residues" evidence="1">
    <location>
        <begin position="121"/>
        <end position="130"/>
    </location>
</feature>
<dbReference type="RefSeq" id="XP_016607342.1">
    <property type="nucleotide sequence ID" value="XM_016753761.1"/>
</dbReference>
<feature type="compositionally biased region" description="Pro residues" evidence="1">
    <location>
        <begin position="376"/>
        <end position="395"/>
    </location>
</feature>
<dbReference type="GO" id="GO:0003779">
    <property type="term" value="F:actin binding"/>
    <property type="evidence" value="ECO:0007669"/>
    <property type="project" value="InterPro"/>
</dbReference>
<dbReference type="PROSITE" id="PS51082">
    <property type="entry name" value="WH2"/>
    <property type="match status" value="1"/>
</dbReference>
<name>A0A0L0HDW7_SPIPD</name>
<sequence>MPAPPPPPPPGPPPPPVATSAPPANTALLKSIQKGAKLKKVQTNDRSGPLLDAPKPGPGAGGGRSPPMPRPPGAGAGSGSGGGGGGAPMGGPAGLGGLFAGGMPKLRSTGLKPGSADSAPEPRPIPPKPKSGPSSPTLPGAFGRPPAPAARGTPPPAPARATPPPAPARSAAPPPAPPRSSEPTSPPMPRAVPPPVPGRTPPPPVPNRSAATPTPQPLAPASRVSTFPKTNAAPGRPAPPPPPGGGSTRAPPPPPPSRTNVKDMFERPPAPPAPGNRPIPPPPSGGLRSSNTLGASGFAAARNGPIKPSFSASSISSLDRRASTTSSGPQYETDGRWTFRTDLPPPRHFPSGASQDSTSNGFGGSVGVSSPGLGKRPPPPPPARRFSAAPPPPPSRSREGSVGQTADVTRYVDDMVPRLEQELARSIANADFMKCQKLKDATDQLNSLRTKAQGGTAPVLIMDEFRRVKSVAEALV</sequence>
<feature type="compositionally biased region" description="Pro residues" evidence="1">
    <location>
        <begin position="268"/>
        <end position="284"/>
    </location>
</feature>
<feature type="compositionally biased region" description="Pro residues" evidence="1">
    <location>
        <begin position="1"/>
        <end position="17"/>
    </location>
</feature>
<reference evidence="3 4" key="1">
    <citation type="submission" date="2009-08" db="EMBL/GenBank/DDBJ databases">
        <title>The Genome Sequence of Spizellomyces punctatus strain DAOM BR117.</title>
        <authorList>
            <consortium name="The Broad Institute Genome Sequencing Platform"/>
            <person name="Russ C."/>
            <person name="Cuomo C."/>
            <person name="Shea T."/>
            <person name="Young S.K."/>
            <person name="Zeng Q."/>
            <person name="Koehrsen M."/>
            <person name="Haas B."/>
            <person name="Borodovsky M."/>
            <person name="Guigo R."/>
            <person name="Alvarado L."/>
            <person name="Berlin A."/>
            <person name="Bochicchio J."/>
            <person name="Borenstein D."/>
            <person name="Chapman S."/>
            <person name="Chen Z."/>
            <person name="Engels R."/>
            <person name="Freedman E."/>
            <person name="Gellesch M."/>
            <person name="Goldberg J."/>
            <person name="Griggs A."/>
            <person name="Gujja S."/>
            <person name="Heiman D."/>
            <person name="Hepburn T."/>
            <person name="Howarth C."/>
            <person name="Jen D."/>
            <person name="Larson L."/>
            <person name="Lewis B."/>
            <person name="Mehta T."/>
            <person name="Park D."/>
            <person name="Pearson M."/>
            <person name="Roberts A."/>
            <person name="Saif S."/>
            <person name="Shenoy N."/>
            <person name="Sisk P."/>
            <person name="Stolte C."/>
            <person name="Sykes S."/>
            <person name="Thomson T."/>
            <person name="Walk T."/>
            <person name="White J."/>
            <person name="Yandava C."/>
            <person name="Burger G."/>
            <person name="Gray M.W."/>
            <person name="Holland P.W.H."/>
            <person name="King N."/>
            <person name="Lang F.B.F."/>
            <person name="Roger A.J."/>
            <person name="Ruiz-Trillo I."/>
            <person name="Lander E."/>
            <person name="Nusbaum C."/>
        </authorList>
    </citation>
    <scope>NUCLEOTIDE SEQUENCE [LARGE SCALE GENOMIC DNA]</scope>
    <source>
        <strain evidence="3 4">DAOM BR117</strain>
    </source>
</reference>